<comment type="similarity">
    <text evidence="2">Belongs to the BORG/CEP family.</text>
</comment>
<dbReference type="GO" id="GO:0005856">
    <property type="term" value="C:cytoskeleton"/>
    <property type="evidence" value="ECO:0007669"/>
    <property type="project" value="TreeGrafter"/>
</dbReference>
<dbReference type="GO" id="GO:0031267">
    <property type="term" value="F:small GTPase binding"/>
    <property type="evidence" value="ECO:0007669"/>
    <property type="project" value="TreeGrafter"/>
</dbReference>
<name>A0A8D2LJS1_VARKO</name>
<evidence type="ECO:0000256" key="3">
    <source>
        <dbReference type="SAM" id="MobiDB-lite"/>
    </source>
</evidence>
<dbReference type="Pfam" id="PF00786">
    <property type="entry name" value="PBD"/>
    <property type="match status" value="1"/>
</dbReference>
<dbReference type="InterPro" id="IPR051296">
    <property type="entry name" value="Cdc42_Effector_BORG/CEP"/>
</dbReference>
<dbReference type="GO" id="GO:0030838">
    <property type="term" value="P:positive regulation of actin filament polymerization"/>
    <property type="evidence" value="ECO:0007669"/>
    <property type="project" value="TreeGrafter"/>
</dbReference>
<reference evidence="5" key="1">
    <citation type="submission" date="2025-08" db="UniProtKB">
        <authorList>
            <consortium name="Ensembl"/>
        </authorList>
    </citation>
    <scope>IDENTIFICATION</scope>
</reference>
<accession>A0A8D2LJS1</accession>
<dbReference type="PANTHER" id="PTHR15344">
    <property type="entry name" value="CDC42 EFFECTOR PROTEIN BORG"/>
    <property type="match status" value="1"/>
</dbReference>
<feature type="domain" description="CRIB" evidence="4">
    <location>
        <begin position="23"/>
        <end position="37"/>
    </location>
</feature>
<comment type="subcellular location">
    <subcellularLocation>
        <location evidence="1">Endomembrane system</location>
        <topology evidence="1">Peripheral membrane protein</topology>
    </subcellularLocation>
</comment>
<dbReference type="GO" id="GO:0008360">
    <property type="term" value="P:regulation of cell shape"/>
    <property type="evidence" value="ECO:0007669"/>
    <property type="project" value="TreeGrafter"/>
</dbReference>
<evidence type="ECO:0000259" key="4">
    <source>
        <dbReference type="PROSITE" id="PS50108"/>
    </source>
</evidence>
<dbReference type="Proteomes" id="UP000694545">
    <property type="component" value="Unplaced"/>
</dbReference>
<dbReference type="OMA" id="HPRARCH"/>
<dbReference type="InterPro" id="IPR000095">
    <property type="entry name" value="CRIB_dom"/>
</dbReference>
<dbReference type="GO" id="GO:0005737">
    <property type="term" value="C:cytoplasm"/>
    <property type="evidence" value="ECO:0007669"/>
    <property type="project" value="UniProtKB-ARBA"/>
</dbReference>
<dbReference type="SMART" id="SM00285">
    <property type="entry name" value="PBD"/>
    <property type="match status" value="1"/>
</dbReference>
<evidence type="ECO:0000256" key="1">
    <source>
        <dbReference type="ARBA" id="ARBA00004184"/>
    </source>
</evidence>
<reference evidence="5" key="2">
    <citation type="submission" date="2025-09" db="UniProtKB">
        <authorList>
            <consortium name="Ensembl"/>
        </authorList>
    </citation>
    <scope>IDENTIFICATION</scope>
</reference>
<organism evidence="5 6">
    <name type="scientific">Varanus komodoensis</name>
    <name type="common">Komodo dragon</name>
    <dbReference type="NCBI Taxonomy" id="61221"/>
    <lineage>
        <taxon>Eukaryota</taxon>
        <taxon>Metazoa</taxon>
        <taxon>Chordata</taxon>
        <taxon>Craniata</taxon>
        <taxon>Vertebrata</taxon>
        <taxon>Euteleostomi</taxon>
        <taxon>Lepidosauria</taxon>
        <taxon>Squamata</taxon>
        <taxon>Bifurcata</taxon>
        <taxon>Unidentata</taxon>
        <taxon>Episquamata</taxon>
        <taxon>Toxicofera</taxon>
        <taxon>Anguimorpha</taxon>
        <taxon>Paleoanguimorpha</taxon>
        <taxon>Varanoidea</taxon>
        <taxon>Varanidae</taxon>
        <taxon>Varanus</taxon>
    </lineage>
</organism>
<dbReference type="PROSITE" id="PS50108">
    <property type="entry name" value="CRIB"/>
    <property type="match status" value="1"/>
</dbReference>
<dbReference type="GO" id="GO:0031274">
    <property type="term" value="P:positive regulation of pseudopodium assembly"/>
    <property type="evidence" value="ECO:0007669"/>
    <property type="project" value="TreeGrafter"/>
</dbReference>
<dbReference type="Ensembl" id="ENSVKKT00000023547.1">
    <property type="protein sequence ID" value="ENSVKKP00000022977.1"/>
    <property type="gene ID" value="ENSVKKG00000015265.1"/>
</dbReference>
<feature type="region of interest" description="Disordered" evidence="3">
    <location>
        <begin position="98"/>
        <end position="124"/>
    </location>
</feature>
<sequence>MPILKQSPVAHSKKRPRLDRAMISAPLGDFRHTMHIGRGGDAFGDTSFLSNHGGSKANGGNGAVQSPATSTPDESLLSFQLDLGPSILEDVLGVMDKDWDSARGQEQDTEPKPLKPSCLSTSPSTSEWLILSQLACDSLFS</sequence>
<evidence type="ECO:0000256" key="2">
    <source>
        <dbReference type="ARBA" id="ARBA00010770"/>
    </source>
</evidence>
<evidence type="ECO:0000313" key="5">
    <source>
        <dbReference type="Ensembl" id="ENSVKKP00000022977.1"/>
    </source>
</evidence>
<dbReference type="GO" id="GO:0012505">
    <property type="term" value="C:endomembrane system"/>
    <property type="evidence" value="ECO:0007669"/>
    <property type="project" value="UniProtKB-SubCell"/>
</dbReference>
<feature type="region of interest" description="Disordered" evidence="3">
    <location>
        <begin position="41"/>
        <end position="73"/>
    </location>
</feature>
<dbReference type="InterPro" id="IPR029273">
    <property type="entry name" value="Cdc42_effect-like"/>
</dbReference>
<proteinExistence type="inferred from homology"/>
<feature type="compositionally biased region" description="Basic and acidic residues" evidence="3">
    <location>
        <begin position="98"/>
        <end position="113"/>
    </location>
</feature>
<keyword evidence="6" id="KW-1185">Reference proteome</keyword>
<dbReference type="AlphaFoldDB" id="A0A8D2LJS1"/>
<dbReference type="GO" id="GO:0005886">
    <property type="term" value="C:plasma membrane"/>
    <property type="evidence" value="ECO:0007669"/>
    <property type="project" value="TreeGrafter"/>
</dbReference>
<feature type="compositionally biased region" description="Polar residues" evidence="3">
    <location>
        <begin position="63"/>
        <end position="73"/>
    </location>
</feature>
<dbReference type="GO" id="GO:0007266">
    <property type="term" value="P:Rho protein signal transduction"/>
    <property type="evidence" value="ECO:0007669"/>
    <property type="project" value="TreeGrafter"/>
</dbReference>
<dbReference type="PANTHER" id="PTHR15344:SF15">
    <property type="entry name" value="CDC42 EFFECTOR PROTEIN 5"/>
    <property type="match status" value="1"/>
</dbReference>
<dbReference type="Pfam" id="PF14957">
    <property type="entry name" value="BORG_CEP"/>
    <property type="match status" value="1"/>
</dbReference>
<protein>
    <submittedName>
        <fullName evidence="5">CDC42 effector protein 5</fullName>
    </submittedName>
</protein>
<evidence type="ECO:0000313" key="6">
    <source>
        <dbReference type="Proteomes" id="UP000694545"/>
    </source>
</evidence>